<reference evidence="2" key="1">
    <citation type="journal article" date="2017" name="Plant J.">
        <title>The pomegranate (Punica granatum L.) genome and the genomics of punicalagin biosynthesis.</title>
        <authorList>
            <person name="Qin G."/>
            <person name="Xu C."/>
            <person name="Ming R."/>
            <person name="Tang H."/>
            <person name="Guyot R."/>
            <person name="Kramer E.M."/>
            <person name="Hu Y."/>
            <person name="Yi X."/>
            <person name="Qi Y."/>
            <person name="Xu X."/>
            <person name="Gao Z."/>
            <person name="Pan H."/>
            <person name="Jian J."/>
            <person name="Tian Y."/>
            <person name="Yue Z."/>
            <person name="Xu Y."/>
        </authorList>
    </citation>
    <scope>NUCLEOTIDE SEQUENCE [LARGE SCALE GENOMIC DNA]</scope>
    <source>
        <strain evidence="2">cv. Dabenzi</strain>
    </source>
</reference>
<evidence type="ECO:0000313" key="2">
    <source>
        <dbReference type="Proteomes" id="UP000197138"/>
    </source>
</evidence>
<protein>
    <submittedName>
        <fullName evidence="1">Uncharacterized protein</fullName>
    </submittedName>
</protein>
<organism evidence="1 2">
    <name type="scientific">Punica granatum</name>
    <name type="common">Pomegranate</name>
    <dbReference type="NCBI Taxonomy" id="22663"/>
    <lineage>
        <taxon>Eukaryota</taxon>
        <taxon>Viridiplantae</taxon>
        <taxon>Streptophyta</taxon>
        <taxon>Embryophyta</taxon>
        <taxon>Tracheophyta</taxon>
        <taxon>Spermatophyta</taxon>
        <taxon>Magnoliopsida</taxon>
        <taxon>eudicotyledons</taxon>
        <taxon>Gunneridae</taxon>
        <taxon>Pentapetalae</taxon>
        <taxon>rosids</taxon>
        <taxon>malvids</taxon>
        <taxon>Myrtales</taxon>
        <taxon>Lythraceae</taxon>
        <taxon>Punica</taxon>
    </lineage>
</organism>
<accession>A0A218VS72</accession>
<dbReference type="EMBL" id="MTKT01006318">
    <property type="protein sequence ID" value="OWM63048.1"/>
    <property type="molecule type" value="Genomic_DNA"/>
</dbReference>
<proteinExistence type="predicted"/>
<dbReference type="AlphaFoldDB" id="A0A218VS72"/>
<sequence>MRKMMARVRLPEMIDQDDGQIMVKMKEREVVVAVEEEEEGRCDGGVDGCSNEVEKGRELVRLS</sequence>
<dbReference type="Proteomes" id="UP000197138">
    <property type="component" value="Unassembled WGS sequence"/>
</dbReference>
<gene>
    <name evidence="1" type="ORF">CDL15_Pgr026222</name>
</gene>
<name>A0A218VS72_PUNGR</name>
<comment type="caution">
    <text evidence="1">The sequence shown here is derived from an EMBL/GenBank/DDBJ whole genome shotgun (WGS) entry which is preliminary data.</text>
</comment>
<evidence type="ECO:0000313" key="1">
    <source>
        <dbReference type="EMBL" id="OWM63048.1"/>
    </source>
</evidence>